<dbReference type="InterPro" id="IPR005511">
    <property type="entry name" value="SMP-30"/>
</dbReference>
<dbReference type="GO" id="GO:0019853">
    <property type="term" value="P:L-ascorbic acid biosynthetic process"/>
    <property type="evidence" value="ECO:0007669"/>
    <property type="project" value="TreeGrafter"/>
</dbReference>
<keyword evidence="3" id="KW-0862">Zinc</keyword>
<evidence type="ECO:0000256" key="2">
    <source>
        <dbReference type="PIRSR" id="PIRSR605511-1"/>
    </source>
</evidence>
<comment type="cofactor">
    <cofactor evidence="3">
        <name>Zn(2+)</name>
        <dbReference type="ChEBI" id="CHEBI:29105"/>
    </cofactor>
    <text evidence="3">Binds 1 divalent metal cation per subunit.</text>
</comment>
<evidence type="ECO:0000313" key="5">
    <source>
        <dbReference type="EMBL" id="RJK98919.1"/>
    </source>
</evidence>
<keyword evidence="3" id="KW-0479">Metal-binding</keyword>
<dbReference type="OrthoDB" id="2633250at2"/>
<dbReference type="SUPFAM" id="SSF63829">
    <property type="entry name" value="Calcium-dependent phosphotriesterase"/>
    <property type="match status" value="1"/>
</dbReference>
<proteinExistence type="inferred from homology"/>
<feature type="binding site" evidence="3">
    <location>
        <position position="15"/>
    </location>
    <ligand>
        <name>a divalent metal cation</name>
        <dbReference type="ChEBI" id="CHEBI:60240"/>
    </ligand>
</feature>
<dbReference type="Gene3D" id="2.120.10.30">
    <property type="entry name" value="TolB, C-terminal domain"/>
    <property type="match status" value="1"/>
</dbReference>
<dbReference type="GO" id="GO:0004341">
    <property type="term" value="F:gluconolactonase activity"/>
    <property type="evidence" value="ECO:0007669"/>
    <property type="project" value="TreeGrafter"/>
</dbReference>
<gene>
    <name evidence="5" type="ORF">D3P05_23535</name>
</gene>
<dbReference type="PRINTS" id="PR01790">
    <property type="entry name" value="SMP30FAMILY"/>
</dbReference>
<evidence type="ECO:0000313" key="6">
    <source>
        <dbReference type="Proteomes" id="UP000283587"/>
    </source>
</evidence>
<feature type="domain" description="SMP-30/Gluconolactonase/LRE-like region" evidence="4">
    <location>
        <begin position="13"/>
        <end position="252"/>
    </location>
</feature>
<reference evidence="6" key="1">
    <citation type="submission" date="2018-09" db="EMBL/GenBank/DDBJ databases">
        <title>Paracoccus onubensis nov. sp. a moderate halophilic bacterium isolated from Gruta de las Maravillas (Aracena, Spain).</title>
        <authorList>
            <person name="Jurado V."/>
            <person name="Gutierrez-Patricio S."/>
            <person name="Gonzalez-Pimentel J.L."/>
            <person name="Miller A.Z."/>
            <person name="Laiz L."/>
            <person name="Saiz-Jimenez C."/>
        </authorList>
    </citation>
    <scope>NUCLEOTIDE SEQUENCE [LARGE SCALE GENOMIC DNA]</scope>
    <source>
        <strain evidence="6">DSM 26381</strain>
    </source>
</reference>
<comment type="similarity">
    <text evidence="1">Belongs to the SMP-30/CGR1 family.</text>
</comment>
<dbReference type="RefSeq" id="WP_119901152.1">
    <property type="nucleotide sequence ID" value="NZ_QNRC01000006.1"/>
</dbReference>
<dbReference type="EMBL" id="QZEW01000198">
    <property type="protein sequence ID" value="RJK98919.1"/>
    <property type="molecule type" value="Genomic_DNA"/>
</dbReference>
<feature type="binding site" evidence="3">
    <location>
        <position position="96"/>
    </location>
    <ligand>
        <name>substrate</name>
    </ligand>
</feature>
<feature type="active site" description="Proton donor/acceptor" evidence="2">
    <location>
        <position position="193"/>
    </location>
</feature>
<evidence type="ECO:0000256" key="1">
    <source>
        <dbReference type="ARBA" id="ARBA00008853"/>
    </source>
</evidence>
<accession>A0A418ZR73</accession>
<evidence type="ECO:0000256" key="3">
    <source>
        <dbReference type="PIRSR" id="PIRSR605511-2"/>
    </source>
</evidence>
<keyword evidence="6" id="KW-1185">Reference proteome</keyword>
<name>A0A418ZR73_9RHOB</name>
<sequence>MSCLIHDDRPCELGEGALWHPQRRQFFWFDILGRRLLSRDGSGAREWRFDRIASAAGWIDRDRLLVATETGLAILSLETGGLRDLVTVEAGQPGTRSNDGRADRQGGFWFGTMGKAAQAGAGAIYRFYRGQLRRLFDGISIPNSICFSADGGMAYFSDTARGIVWRQALDGDGWPEGARQVHLNLGPDGFSPDGAVIDADGGLCCAIWGEGAVMRFDAGGRPTHRFAVPGRHASCPAFGGEGFRQMLVTTAREGIARPDRHQGLTYLLEPGLAGLAEPRVIL</sequence>
<feature type="binding site" evidence="3">
    <location>
        <position position="143"/>
    </location>
    <ligand>
        <name>a divalent metal cation</name>
        <dbReference type="ChEBI" id="CHEBI:60240"/>
    </ligand>
</feature>
<dbReference type="AlphaFoldDB" id="A0A418ZR73"/>
<evidence type="ECO:0000259" key="4">
    <source>
        <dbReference type="Pfam" id="PF08450"/>
    </source>
</evidence>
<protein>
    <submittedName>
        <fullName evidence="5">SMP-30/gluconolactonase/LRE family protein</fullName>
    </submittedName>
</protein>
<feature type="binding site" evidence="3">
    <location>
        <position position="98"/>
    </location>
    <ligand>
        <name>substrate</name>
    </ligand>
</feature>
<dbReference type="InterPro" id="IPR013658">
    <property type="entry name" value="SGL"/>
</dbReference>
<feature type="binding site" evidence="3">
    <location>
        <position position="193"/>
    </location>
    <ligand>
        <name>a divalent metal cation</name>
        <dbReference type="ChEBI" id="CHEBI:60240"/>
    </ligand>
</feature>
<dbReference type="InterPro" id="IPR011042">
    <property type="entry name" value="6-blade_b-propeller_TolB-like"/>
</dbReference>
<dbReference type="Proteomes" id="UP000283587">
    <property type="component" value="Unassembled WGS sequence"/>
</dbReference>
<organism evidence="5 6">
    <name type="scientific">Paracoccus siganidrum</name>
    <dbReference type="NCBI Taxonomy" id="1276757"/>
    <lineage>
        <taxon>Bacteria</taxon>
        <taxon>Pseudomonadati</taxon>
        <taxon>Pseudomonadota</taxon>
        <taxon>Alphaproteobacteria</taxon>
        <taxon>Rhodobacterales</taxon>
        <taxon>Paracoccaceae</taxon>
        <taxon>Paracoccus</taxon>
    </lineage>
</organism>
<dbReference type="PANTHER" id="PTHR10907">
    <property type="entry name" value="REGUCALCIN"/>
    <property type="match status" value="1"/>
</dbReference>
<dbReference type="Pfam" id="PF08450">
    <property type="entry name" value="SGL"/>
    <property type="match status" value="1"/>
</dbReference>
<comment type="caution">
    <text evidence="5">The sequence shown here is derived from an EMBL/GenBank/DDBJ whole genome shotgun (WGS) entry which is preliminary data.</text>
</comment>
<dbReference type="GO" id="GO:0005509">
    <property type="term" value="F:calcium ion binding"/>
    <property type="evidence" value="ECO:0007669"/>
    <property type="project" value="TreeGrafter"/>
</dbReference>
<dbReference type="PANTHER" id="PTHR10907:SF47">
    <property type="entry name" value="REGUCALCIN"/>
    <property type="match status" value="1"/>
</dbReference>